<evidence type="ECO:0000256" key="4">
    <source>
        <dbReference type="ARBA" id="ARBA00022844"/>
    </source>
</evidence>
<keyword evidence="6 9" id="KW-0543">Viral nucleoprotein</keyword>
<dbReference type="GO" id="GO:0019029">
    <property type="term" value="C:helical viral capsid"/>
    <property type="evidence" value="ECO:0007669"/>
    <property type="project" value="UniProtKB-UniRule"/>
</dbReference>
<protein>
    <recommendedName>
        <fullName evidence="1 9">Nucleoprotein</fullName>
        <shortName evidence="9">NP</shortName>
        <shortName evidence="9">Protein N</shortName>
    </recommendedName>
    <alternativeName>
        <fullName evidence="8 9">Nucleocapsid protein</fullName>
    </alternativeName>
</protein>
<evidence type="ECO:0000256" key="9">
    <source>
        <dbReference type="RuleBase" id="RU369108"/>
    </source>
</evidence>
<keyword evidence="2 9" id="KW-1139">Helical capsid protein</keyword>
<evidence type="ECO:0000256" key="7">
    <source>
        <dbReference type="ARBA" id="ARBA00023274"/>
    </source>
</evidence>
<keyword evidence="4 9" id="KW-0946">Virion</keyword>
<keyword evidence="7 9" id="KW-0687">Ribonucleoprotein</keyword>
<dbReference type="InterPro" id="IPR004902">
    <property type="entry name" value="Rhabdo_ncap_2"/>
</dbReference>
<comment type="function">
    <text evidence="9">Encapsidates the genome, protecting it from nucleases. The encapsidated genomic RNA is termed the nucleocapsid (NC) and serves as template for viral transcription and replication.</text>
</comment>
<evidence type="ECO:0000256" key="1">
    <source>
        <dbReference type="ARBA" id="ARBA00014389"/>
    </source>
</evidence>
<organism evidence="10">
    <name type="scientific">Silene virus 1</name>
    <dbReference type="NCBI Taxonomy" id="2977989"/>
    <lineage>
        <taxon>Viruses</taxon>
        <taxon>Riboviria</taxon>
        <taxon>Orthornavirae</taxon>
        <taxon>Negarnaviricota</taxon>
        <taxon>Haploviricotina</taxon>
        <taxon>Monjiviricetes</taxon>
        <taxon>Mononegavirales</taxon>
        <taxon>Rhabdoviridae</taxon>
        <taxon>Betarhabdovirinae</taxon>
        <taxon>Varicosavirus</taxon>
        <taxon>Varicosavirus silenis</taxon>
    </lineage>
</organism>
<dbReference type="GO" id="GO:1990904">
    <property type="term" value="C:ribonucleoprotein complex"/>
    <property type="evidence" value="ECO:0007669"/>
    <property type="project" value="UniProtKB-UniRule"/>
</dbReference>
<evidence type="ECO:0000313" key="10">
    <source>
        <dbReference type="EMBL" id="DAZ90824.1"/>
    </source>
</evidence>
<evidence type="ECO:0000256" key="8">
    <source>
        <dbReference type="ARBA" id="ARBA00033344"/>
    </source>
</evidence>
<keyword evidence="3 9" id="KW-0167">Capsid protein</keyword>
<evidence type="ECO:0000256" key="6">
    <source>
        <dbReference type="ARBA" id="ARBA00023086"/>
    </source>
</evidence>
<dbReference type="GO" id="GO:0003723">
    <property type="term" value="F:RNA binding"/>
    <property type="evidence" value="ECO:0007669"/>
    <property type="project" value="UniProtKB-UniRule"/>
</dbReference>
<keyword evidence="9" id="KW-1035">Host cytoplasm</keyword>
<evidence type="ECO:0000256" key="3">
    <source>
        <dbReference type="ARBA" id="ARBA00022561"/>
    </source>
</evidence>
<reference evidence="10" key="1">
    <citation type="journal article" date="2022" name="bioRxiv">
        <title>Unlocking the hidden genetic diversity of varicosaviruses, the neglected plant rhabdoviruses.</title>
        <authorList>
            <person name="Bejerman N."/>
            <person name="Dietzgen R.G."/>
            <person name="Debat H."/>
        </authorList>
    </citation>
    <scope>NUCLEOTIDE SEQUENCE</scope>
</reference>
<evidence type="ECO:0000256" key="5">
    <source>
        <dbReference type="ARBA" id="ARBA00022884"/>
    </source>
</evidence>
<evidence type="ECO:0000256" key="2">
    <source>
        <dbReference type="ARBA" id="ARBA00022497"/>
    </source>
</evidence>
<comment type="similarity">
    <text evidence="9">Belongs to the nucleorhabdovirus nucleocapsid protein family.</text>
</comment>
<comment type="subunit">
    <text evidence="9">Homomultimerizes to form the nucleocapsid. Binds to viral genomic RNA.</text>
</comment>
<dbReference type="Pfam" id="PF03216">
    <property type="entry name" value="Rhabdo_ncap_2"/>
    <property type="match status" value="1"/>
</dbReference>
<accession>A0A9N6YJF3</accession>
<dbReference type="GO" id="GO:0019013">
    <property type="term" value="C:viral nucleocapsid"/>
    <property type="evidence" value="ECO:0007669"/>
    <property type="project" value="UniProtKB-UniRule"/>
</dbReference>
<proteinExistence type="inferred from homology"/>
<name>A0A9N6YJF3_9RHAB</name>
<comment type="subcellular location">
    <subcellularLocation>
        <location evidence="9">Virion</location>
    </subcellularLocation>
    <subcellularLocation>
        <location evidence="9">Host cytoplasm</location>
    </subcellularLocation>
</comment>
<sequence length="445" mass="50882">MGDVGKRKNIMDIRNEMKRKMLEQSDDAEDEMIHESHVNESIGFEYETYMKNIATMPVTPLADNEAFAAMDKAQTVLASIHDWTDLQPGARPAYHLKHANLVTDLTTFYTLALSTFEEFFTNLSAQTVAKLLLLAYNLRTEDGELVFAPIDARLVATADERDIEDLSGSTLQNAFTSMPIRFAPIAGEGRNDYMLKVVTSLSFMACSIIRVVTRSAANYCAAKNAIHKGMSYFFSYNSYADGYPVTEQMMVAVKTCLTNNPIVKHTLYTFFHAGENTKVGDNMKDFLYRIHTQYTGFHIYNLFTRGADVYHVSMRKFATYLDTTLFRQTLDMLAELFSKCAANQDAEHKLRMWRFARIFEPKFFVELQTRRCVHFVAVLAFMNKIQDPEVDKRSGDVLQIAQIVDMPRAAKEFACIYAIRAHYILTDIQLDGNYMNLLSQAYRRN</sequence>
<dbReference type="GO" id="GO:0030430">
    <property type="term" value="C:host cell cytoplasm"/>
    <property type="evidence" value="ECO:0007669"/>
    <property type="project" value="UniProtKB-SubCell"/>
</dbReference>
<dbReference type="EMBL" id="BK061808">
    <property type="protein sequence ID" value="DAZ90824.1"/>
    <property type="molecule type" value="Viral_cRNA"/>
</dbReference>
<keyword evidence="5 9" id="KW-0694">RNA-binding</keyword>